<dbReference type="RefSeq" id="WP_272735083.1">
    <property type="nucleotide sequence ID" value="NZ_CP116942.1"/>
</dbReference>
<feature type="chain" id="PRO_5042196858" description="Lipoprotein" evidence="1">
    <location>
        <begin position="33"/>
        <end position="284"/>
    </location>
</feature>
<accession>A0AAF0BSP1</accession>
<dbReference type="PROSITE" id="PS51318">
    <property type="entry name" value="TAT"/>
    <property type="match status" value="1"/>
</dbReference>
<name>A0AAF0BSP1_9ACTN</name>
<dbReference type="EMBL" id="CP116942">
    <property type="protein sequence ID" value="WCO65557.1"/>
    <property type="molecule type" value="Genomic_DNA"/>
</dbReference>
<evidence type="ECO:0000313" key="3">
    <source>
        <dbReference type="Proteomes" id="UP001216390"/>
    </source>
</evidence>
<gene>
    <name evidence="2" type="ORF">PO878_13720</name>
</gene>
<dbReference type="KEGG" id="ima:PO878_13720"/>
<keyword evidence="1" id="KW-0732">Signal</keyword>
<evidence type="ECO:0008006" key="4">
    <source>
        <dbReference type="Google" id="ProtNLM"/>
    </source>
</evidence>
<dbReference type="AlphaFoldDB" id="A0AAF0BSP1"/>
<evidence type="ECO:0000256" key="1">
    <source>
        <dbReference type="SAM" id="SignalP"/>
    </source>
</evidence>
<dbReference type="PROSITE" id="PS51257">
    <property type="entry name" value="PROKAR_LIPOPROTEIN"/>
    <property type="match status" value="1"/>
</dbReference>
<protein>
    <recommendedName>
        <fullName evidence="4">Lipoprotein</fullName>
    </recommendedName>
</protein>
<dbReference type="InterPro" id="IPR006311">
    <property type="entry name" value="TAT_signal"/>
</dbReference>
<feature type="signal peptide" evidence="1">
    <location>
        <begin position="1"/>
        <end position="32"/>
    </location>
</feature>
<keyword evidence="3" id="KW-1185">Reference proteome</keyword>
<reference evidence="2" key="1">
    <citation type="submission" date="2023-01" db="EMBL/GenBank/DDBJ databases">
        <title>The diversity of Class Acidimicrobiia in South China Sea sediment environments and the proposal of Iamia marina sp. nov., a novel species of the genus Iamia.</title>
        <authorList>
            <person name="He Y."/>
            <person name="Tian X."/>
        </authorList>
    </citation>
    <scope>NUCLEOTIDE SEQUENCE</scope>
    <source>
        <strain evidence="2">DSM 19957</strain>
    </source>
</reference>
<sequence length="284" mass="29743">MVHERRRTIDPRARRRALAGLAALALAVTLAACDPSDPESGAARDRVAVAEPSPIDARYSAALEIVTIEKLSVRADGRTVDLYWWGGNPQCEGARQVTFTPIDDPSRGHPVRARLYQGVAPGAGPCTAEGRFLRTTATLPADLARAGLLVVAGGPARTPAPGDRPGAAQDRVIGGEYVAVQSRLYTEGDRPVALTKVTVRPDGRTLDLFWAGGNTRCAGPRRVTVERLDNPERGDPVVVTLHEAAVAGVTACSAEGRFLRTSAALPPSLATDGRLVVAGGPPAG</sequence>
<proteinExistence type="predicted"/>
<evidence type="ECO:0000313" key="2">
    <source>
        <dbReference type="EMBL" id="WCO65557.1"/>
    </source>
</evidence>
<dbReference type="Proteomes" id="UP001216390">
    <property type="component" value="Chromosome"/>
</dbReference>
<organism evidence="2 3">
    <name type="scientific">Iamia majanohamensis</name>
    <dbReference type="NCBI Taxonomy" id="467976"/>
    <lineage>
        <taxon>Bacteria</taxon>
        <taxon>Bacillati</taxon>
        <taxon>Actinomycetota</taxon>
        <taxon>Acidimicrobiia</taxon>
        <taxon>Acidimicrobiales</taxon>
        <taxon>Iamiaceae</taxon>
        <taxon>Iamia</taxon>
    </lineage>
</organism>